<dbReference type="EMBL" id="JAAVJD010000004">
    <property type="protein sequence ID" value="NJQ04235.1"/>
    <property type="molecule type" value="Genomic_DNA"/>
</dbReference>
<accession>A0A7X6CXE2</accession>
<dbReference type="RefSeq" id="WP_167967534.1">
    <property type="nucleotide sequence ID" value="NZ_BHZG01000011.1"/>
</dbReference>
<protein>
    <submittedName>
        <fullName evidence="1">Uncharacterized protein</fullName>
    </submittedName>
</protein>
<organism evidence="1 2">
    <name type="scientific">Streptomyces lonarensis</name>
    <dbReference type="NCBI Taxonomy" id="700599"/>
    <lineage>
        <taxon>Bacteria</taxon>
        <taxon>Bacillati</taxon>
        <taxon>Actinomycetota</taxon>
        <taxon>Actinomycetes</taxon>
        <taxon>Kitasatosporales</taxon>
        <taxon>Streptomycetaceae</taxon>
        <taxon>Streptomyces</taxon>
    </lineage>
</organism>
<dbReference type="Proteomes" id="UP000578686">
    <property type="component" value="Unassembled WGS sequence"/>
</dbReference>
<evidence type="ECO:0000313" key="2">
    <source>
        <dbReference type="Proteomes" id="UP000578686"/>
    </source>
</evidence>
<name>A0A7X6CXE2_9ACTN</name>
<keyword evidence="2" id="KW-1185">Reference proteome</keyword>
<proteinExistence type="predicted"/>
<comment type="caution">
    <text evidence="1">The sequence shown here is derived from an EMBL/GenBank/DDBJ whole genome shotgun (WGS) entry which is preliminary data.</text>
</comment>
<dbReference type="AlphaFoldDB" id="A0A7X6CXE2"/>
<evidence type="ECO:0000313" key="1">
    <source>
        <dbReference type="EMBL" id="NJQ04235.1"/>
    </source>
</evidence>
<reference evidence="1 2" key="1">
    <citation type="submission" date="2020-03" db="EMBL/GenBank/DDBJ databases">
        <title>Draft genome of Streptomyces sp. ventii, isolated from the Axial Seamount in the Pacific Ocean, and resequencing of the two type strains Streptomyces lonarensis strain NCL 716 and Streptomyces bohaiensis strain 11A07.</title>
        <authorList>
            <person name="Loughran R.M."/>
            <person name="Pfannmuller K.M."/>
            <person name="Wasson B.J."/>
            <person name="Deadmond M.C."/>
            <person name="Paddock B.E."/>
            <person name="Koyack M.J."/>
            <person name="Gallegos D.A."/>
            <person name="Mitchell E.A."/>
            <person name="Ushijima B."/>
            <person name="Saw J.H."/>
            <person name="Mcphail K.L."/>
            <person name="Videau P."/>
        </authorList>
    </citation>
    <scope>NUCLEOTIDE SEQUENCE [LARGE SCALE GENOMIC DNA]</scope>
    <source>
        <strain evidence="1 2">NCL716</strain>
    </source>
</reference>
<gene>
    <name evidence="1" type="ORF">HCN56_01255</name>
</gene>
<sequence>MTEPTEQTTEPTPAVNDCPGCGLIDPAGVHDGTCEIAAEEAAALQLVLAGQRELRIAGLIVEVQQLRERVATLTELTRRWDEMASATLGSTGDDWSPVAAGRRARAWTYQRAAEDVRDVLRVGHLPHGLMTDAELDAATEGVAELEARPPRARRSRIELSERDAETVAFARTTWAETDAEQGDFPVRLGRMLAATKMLLDVVDGPEGGAR</sequence>